<sequence length="63" mass="7113">MPTDRPSCDFPPFISAIPAMTLPHTVRSHFPVKLASLPRRFAHSGGNFAMSREFIRSCKRNAR</sequence>
<evidence type="ECO:0000313" key="2">
    <source>
        <dbReference type="Proteomes" id="UP000035085"/>
    </source>
</evidence>
<organism evidence="1 2">
    <name type="scientific">Pandoraea vervacti</name>
    <dbReference type="NCBI Taxonomy" id="656178"/>
    <lineage>
        <taxon>Bacteria</taxon>
        <taxon>Pseudomonadati</taxon>
        <taxon>Pseudomonadota</taxon>
        <taxon>Betaproteobacteria</taxon>
        <taxon>Burkholderiales</taxon>
        <taxon>Burkholderiaceae</taxon>
        <taxon>Pandoraea</taxon>
    </lineage>
</organism>
<protein>
    <submittedName>
        <fullName evidence="1">Uncharacterized protein</fullName>
    </submittedName>
</protein>
<keyword evidence="2" id="KW-1185">Reference proteome</keyword>
<name>A0ABN4UAP8_9BURK</name>
<dbReference type="EMBL" id="CP010897">
    <property type="protein sequence ID" value="APD11452.1"/>
    <property type="molecule type" value="Genomic_DNA"/>
</dbReference>
<evidence type="ECO:0000313" key="1">
    <source>
        <dbReference type="EMBL" id="APD11452.1"/>
    </source>
</evidence>
<accession>A0ABN4UAP8</accession>
<reference evidence="2" key="1">
    <citation type="submission" date="2015-02" db="EMBL/GenBank/DDBJ databases">
        <title>Complete Genome Sequencing of Pandoraea vervacti NS15 sp. nov.</title>
        <authorList>
            <person name="Chan K.-G."/>
        </authorList>
    </citation>
    <scope>NUCLEOTIDE SEQUENCE [LARGE SCALE GENOMIC DNA]</scope>
    <source>
        <strain evidence="2">NS15</strain>
    </source>
</reference>
<gene>
    <name evidence="1" type="ORF">UC34_25495</name>
</gene>
<dbReference type="Proteomes" id="UP000035085">
    <property type="component" value="Chromosome"/>
</dbReference>
<proteinExistence type="predicted"/>